<evidence type="ECO:0000259" key="1">
    <source>
        <dbReference type="Pfam" id="PF03372"/>
    </source>
</evidence>
<protein>
    <recommendedName>
        <fullName evidence="1">Endonuclease/exonuclease/phosphatase domain-containing protein</fullName>
    </recommendedName>
</protein>
<dbReference type="InterPro" id="IPR036691">
    <property type="entry name" value="Endo/exonu/phosph_ase_sf"/>
</dbReference>
<dbReference type="PANTHER" id="PTHR12121">
    <property type="entry name" value="CARBON CATABOLITE REPRESSOR PROTEIN 4"/>
    <property type="match status" value="1"/>
</dbReference>
<evidence type="ECO:0000313" key="2">
    <source>
        <dbReference type="EMBL" id="AWY97080.1"/>
    </source>
</evidence>
<proteinExistence type="predicted"/>
<dbReference type="GO" id="GO:0000175">
    <property type="term" value="F:3'-5'-RNA exonuclease activity"/>
    <property type="evidence" value="ECO:0007669"/>
    <property type="project" value="TreeGrafter"/>
</dbReference>
<gene>
    <name evidence="2" type="ORF">DQQ01_01710</name>
</gene>
<sequence length="250" mass="29008">MFAVIIIRTRIIVFVFGNRKLRKSWSGSSRIFICFQEVLPHVAIWLKETLRDYYVVGCGRSRELDGEQVAIAFKYKSFNMISMETFWLSPDCFLPGSRYAEQSECPRVCTELVLEDLSERKVFRVLNTHLDHLGAKARQLGLSQILRKLEEERYFAGIPVILAGDFNAEPESDEMEILREHKDYVNLTEGIGSTYHGFSSEEQEESIDYIYVRNGEKTGFSCTSVEKWKDRKGSVWLSDHYPVCVCLEWD</sequence>
<dbReference type="SUPFAM" id="SSF56219">
    <property type="entry name" value="DNase I-like"/>
    <property type="match status" value="1"/>
</dbReference>
<dbReference type="KEGG" id="blau:DQQ01_01710"/>
<dbReference type="Proteomes" id="UP000250003">
    <property type="component" value="Chromosome"/>
</dbReference>
<reference evidence="3" key="1">
    <citation type="submission" date="2018-06" db="EMBL/GenBank/DDBJ databases">
        <title>Description of Blautia argi sp. nov., a new anaerobic isolated from dog feces.</title>
        <authorList>
            <person name="Chang Y.-H."/>
            <person name="Paek J."/>
            <person name="Shin Y."/>
        </authorList>
    </citation>
    <scope>NUCLEOTIDE SEQUENCE [LARGE SCALE GENOMIC DNA]</scope>
    <source>
        <strain evidence="3">KCTC 15426</strain>
    </source>
</reference>
<dbReference type="PANTHER" id="PTHR12121:SF36">
    <property type="entry name" value="ENDONUCLEASE_EXONUCLEASE_PHOSPHATASE DOMAIN-CONTAINING PROTEIN"/>
    <property type="match status" value="1"/>
</dbReference>
<dbReference type="Pfam" id="PF03372">
    <property type="entry name" value="Exo_endo_phos"/>
    <property type="match status" value="1"/>
</dbReference>
<dbReference type="EMBL" id="CP030280">
    <property type="protein sequence ID" value="AWY97080.1"/>
    <property type="molecule type" value="Genomic_DNA"/>
</dbReference>
<dbReference type="InterPro" id="IPR005135">
    <property type="entry name" value="Endo/exonuclease/phosphatase"/>
</dbReference>
<dbReference type="InterPro" id="IPR050410">
    <property type="entry name" value="CCR4/nocturin_mRNA_transcr"/>
</dbReference>
<dbReference type="OrthoDB" id="9793162at2"/>
<keyword evidence="3" id="KW-1185">Reference proteome</keyword>
<evidence type="ECO:0000313" key="3">
    <source>
        <dbReference type="Proteomes" id="UP000250003"/>
    </source>
</evidence>
<organism evidence="2 3">
    <name type="scientific">Blautia argi</name>
    <dbReference type="NCBI Taxonomy" id="1912897"/>
    <lineage>
        <taxon>Bacteria</taxon>
        <taxon>Bacillati</taxon>
        <taxon>Bacillota</taxon>
        <taxon>Clostridia</taxon>
        <taxon>Lachnospirales</taxon>
        <taxon>Lachnospiraceae</taxon>
        <taxon>Blautia</taxon>
    </lineage>
</organism>
<accession>A0A2Z4U7W8</accession>
<feature type="domain" description="Endonuclease/exonuclease/phosphatase" evidence="1">
    <location>
        <begin position="32"/>
        <end position="240"/>
    </location>
</feature>
<dbReference type="Gene3D" id="3.60.10.10">
    <property type="entry name" value="Endonuclease/exonuclease/phosphatase"/>
    <property type="match status" value="1"/>
</dbReference>
<name>A0A2Z4U7W8_9FIRM</name>
<dbReference type="AlphaFoldDB" id="A0A2Z4U7W8"/>